<protein>
    <recommendedName>
        <fullName evidence="2">Type IX secretion system membrane protein PorP/SprF</fullName>
    </recommendedName>
</protein>
<organism evidence="1">
    <name type="scientific">hydrothermal vent metagenome</name>
    <dbReference type="NCBI Taxonomy" id="652676"/>
    <lineage>
        <taxon>unclassified sequences</taxon>
        <taxon>metagenomes</taxon>
        <taxon>ecological metagenomes</taxon>
    </lineage>
</organism>
<reference evidence="1" key="1">
    <citation type="submission" date="2018-06" db="EMBL/GenBank/DDBJ databases">
        <authorList>
            <person name="Zhirakovskaya E."/>
        </authorList>
    </citation>
    <scope>NUCLEOTIDE SEQUENCE</scope>
</reference>
<dbReference type="AlphaFoldDB" id="A0A3B0VC28"/>
<sequence>MYIFVEMRKIIIVFGFVFFTTLGLKAQIDPSFSQFNAAPMSVNPGFTGSTAMHRVIFNGRIQWPNLPQAFQTMAFSYDFWRPELKSGFGLQIIADKAGSAELKNTTARFNYSYKLMVGNWVLSPGLYFGYSWNSFDANKLLFGDQLDYGAGNIPPSLDPNVARLNQVQIFDTGAGILMYNSKSWIGASVYHLNQPNASIIDGDSPWPMKIVVTGGVRIPVYGDNHRTQMVSSVAPSFMYRFQGGTHQLDIGLSYTVAPVVVGLYYRGVPFIKDFNDQPTSDAAVFTMGLLF</sequence>
<dbReference type="InterPro" id="IPR019861">
    <property type="entry name" value="PorP/SprF_Bacteroidetes"/>
</dbReference>
<proteinExistence type="predicted"/>
<dbReference type="Pfam" id="PF11751">
    <property type="entry name" value="PorP_SprF"/>
    <property type="match status" value="1"/>
</dbReference>
<gene>
    <name evidence="1" type="ORF">MNBD_BACTEROID06-1008</name>
</gene>
<accession>A0A3B0VC28</accession>
<evidence type="ECO:0008006" key="2">
    <source>
        <dbReference type="Google" id="ProtNLM"/>
    </source>
</evidence>
<dbReference type="NCBIfam" id="TIGR03519">
    <property type="entry name" value="T9SS_PorP_fam"/>
    <property type="match status" value="1"/>
</dbReference>
<evidence type="ECO:0000313" key="1">
    <source>
        <dbReference type="EMBL" id="VAW29404.1"/>
    </source>
</evidence>
<dbReference type="EMBL" id="UOES01000564">
    <property type="protein sequence ID" value="VAW29404.1"/>
    <property type="molecule type" value="Genomic_DNA"/>
</dbReference>
<feature type="non-terminal residue" evidence="1">
    <location>
        <position position="291"/>
    </location>
</feature>
<name>A0A3B0VC28_9ZZZZ</name>